<dbReference type="PANTHER" id="PTHR46333:SF2">
    <property type="entry name" value="CYTOKINESIS PROTEIN 3"/>
    <property type="match status" value="1"/>
</dbReference>
<evidence type="ECO:0000313" key="3">
    <source>
        <dbReference type="Proteomes" id="UP000249522"/>
    </source>
</evidence>
<dbReference type="Proteomes" id="UP000249522">
    <property type="component" value="Unassembled WGS sequence"/>
</dbReference>
<dbReference type="InterPro" id="IPR052557">
    <property type="entry name" value="CAP/Cytokinesis_protein"/>
</dbReference>
<sequence>MKRWRPLRTLIIVCMTVCLWAAGSGSEFKLFTVYAEALTASDLQELEASVEAALRKRSEVLHFDYTGDKQELSEGIKQTIRQAISRDEYTAYIVDSYFYSIRSWGGSSKVKLSLEYRETLEQTAEVDRQIEQVLGRLIRPGMNEHQKVKAIHDWIVLRLSYDTKLENYTAYSALRTGSAVCQGYSLLAYKMLSAAGVPVRIVEGTVATGEHAWNLVQLDGSWYHLDVTWDDPVPDVLGQVRYDYYLRTDKQMRQDHEWTKGYPASAEPYAEALAGKGSEDPARAAFYDQLEEALSYKWLKPEHTAATSAVLQSRIEQAASEGKTGVKLRYLQGGQLKEDLEAVMMKIPRMASYKAAYSPIGKDGAVLLELSFILHERNSSK</sequence>
<name>A0A2W1L9R7_9BACL</name>
<dbReference type="SUPFAM" id="SSF54001">
    <property type="entry name" value="Cysteine proteinases"/>
    <property type="match status" value="1"/>
</dbReference>
<dbReference type="SMART" id="SM00460">
    <property type="entry name" value="TGc"/>
    <property type="match status" value="1"/>
</dbReference>
<dbReference type="InterPro" id="IPR002931">
    <property type="entry name" value="Transglutaminase-like"/>
</dbReference>
<dbReference type="OrthoDB" id="9788327at2"/>
<dbReference type="RefSeq" id="WP_111147129.1">
    <property type="nucleotide sequence ID" value="NZ_QKRB01000044.1"/>
</dbReference>
<feature type="domain" description="Transglutaminase-like" evidence="1">
    <location>
        <begin position="173"/>
        <end position="229"/>
    </location>
</feature>
<gene>
    <name evidence="2" type="ORF">DNH61_13280</name>
</gene>
<organism evidence="2 3">
    <name type="scientific">Paenibacillus sambharensis</name>
    <dbReference type="NCBI Taxonomy" id="1803190"/>
    <lineage>
        <taxon>Bacteria</taxon>
        <taxon>Bacillati</taxon>
        <taxon>Bacillota</taxon>
        <taxon>Bacilli</taxon>
        <taxon>Bacillales</taxon>
        <taxon>Paenibacillaceae</taxon>
        <taxon>Paenibacillus</taxon>
    </lineage>
</organism>
<comment type="caution">
    <text evidence="2">The sequence shown here is derived from an EMBL/GenBank/DDBJ whole genome shotgun (WGS) entry which is preliminary data.</text>
</comment>
<dbReference type="Gene3D" id="3.10.620.30">
    <property type="match status" value="1"/>
</dbReference>
<evidence type="ECO:0000259" key="1">
    <source>
        <dbReference type="SMART" id="SM00460"/>
    </source>
</evidence>
<dbReference type="Pfam" id="PF01841">
    <property type="entry name" value="Transglut_core"/>
    <property type="match status" value="1"/>
</dbReference>
<dbReference type="AlphaFoldDB" id="A0A2W1L9R7"/>
<protein>
    <submittedName>
        <fullName evidence="2">Transglutaminase</fullName>
    </submittedName>
</protein>
<accession>A0A2W1L9R7</accession>
<evidence type="ECO:0000313" key="2">
    <source>
        <dbReference type="EMBL" id="PZD95499.1"/>
    </source>
</evidence>
<dbReference type="EMBL" id="QKRB01000044">
    <property type="protein sequence ID" value="PZD95499.1"/>
    <property type="molecule type" value="Genomic_DNA"/>
</dbReference>
<keyword evidence="3" id="KW-1185">Reference proteome</keyword>
<proteinExistence type="predicted"/>
<reference evidence="2 3" key="1">
    <citation type="submission" date="2018-06" db="EMBL/GenBank/DDBJ databases">
        <title>Paenibacillus imtechensis sp. nov.</title>
        <authorList>
            <person name="Pinnaka A.K."/>
            <person name="Singh H."/>
            <person name="Kaur M."/>
        </authorList>
    </citation>
    <scope>NUCLEOTIDE SEQUENCE [LARGE SCALE GENOMIC DNA]</scope>
    <source>
        <strain evidence="2 3">SMB1</strain>
    </source>
</reference>
<dbReference type="GO" id="GO:0005737">
    <property type="term" value="C:cytoplasm"/>
    <property type="evidence" value="ECO:0007669"/>
    <property type="project" value="TreeGrafter"/>
</dbReference>
<dbReference type="InterPro" id="IPR038765">
    <property type="entry name" value="Papain-like_cys_pep_sf"/>
</dbReference>
<dbReference type="PANTHER" id="PTHR46333">
    <property type="entry name" value="CYTOKINESIS PROTEIN 3"/>
    <property type="match status" value="1"/>
</dbReference>